<comment type="subcellular location">
    <subcellularLocation>
        <location evidence="1">Cell membrane</location>
        <topology evidence="1">Single-pass membrane protein</topology>
    </subcellularLocation>
    <subcellularLocation>
        <location evidence="7">Cell membrane</location>
        <topology evidence="7">Single-pass type II membrane protein</topology>
    </subcellularLocation>
</comment>
<protein>
    <submittedName>
        <fullName evidence="9">ExbD/TolR family protein</fullName>
    </submittedName>
</protein>
<name>A0ABV5ZI55_9BACT</name>
<proteinExistence type="inferred from homology"/>
<keyword evidence="3" id="KW-1003">Cell membrane</keyword>
<keyword evidence="5 8" id="KW-1133">Transmembrane helix</keyword>
<keyword evidence="7" id="KW-0653">Protein transport</keyword>
<keyword evidence="10" id="KW-1185">Reference proteome</keyword>
<evidence type="ECO:0000256" key="8">
    <source>
        <dbReference type="SAM" id="Phobius"/>
    </source>
</evidence>
<keyword evidence="6 8" id="KW-0472">Membrane</keyword>
<evidence type="ECO:0000313" key="9">
    <source>
        <dbReference type="EMBL" id="MFB9896403.1"/>
    </source>
</evidence>
<evidence type="ECO:0000256" key="2">
    <source>
        <dbReference type="ARBA" id="ARBA00005811"/>
    </source>
</evidence>
<accession>A0ABV5ZI55</accession>
<gene>
    <name evidence="9" type="ORF">ACFFK8_00815</name>
</gene>
<dbReference type="RefSeq" id="WP_005846204.1">
    <property type="nucleotide sequence ID" value="NZ_JADU01000018.1"/>
</dbReference>
<sequence length="156" mass="17874">MSLFRRRRHEVPGLNTASLPDLIFTVLFFFMIVTHMQKVAVKVQYRTPQGTELTRLTKKSAVTYIYIGRPTPSLQRAAGQETRIQLNDKFASPQDVADYVAAERDRMSPEDQQQMTVSIRADRDTRMSVIADVKQALRQAKALRISYSAVERKGRK</sequence>
<reference evidence="9 10" key="1">
    <citation type="submission" date="2024-09" db="EMBL/GenBank/DDBJ databases">
        <authorList>
            <person name="Sun Q."/>
            <person name="Mori K."/>
        </authorList>
    </citation>
    <scope>NUCLEOTIDE SEQUENCE [LARGE SCALE GENOMIC DNA]</scope>
    <source>
        <strain evidence="9 10">ATCC 51272</strain>
    </source>
</reference>
<keyword evidence="7" id="KW-0813">Transport</keyword>
<evidence type="ECO:0000256" key="3">
    <source>
        <dbReference type="ARBA" id="ARBA00022475"/>
    </source>
</evidence>
<evidence type="ECO:0000256" key="1">
    <source>
        <dbReference type="ARBA" id="ARBA00004162"/>
    </source>
</evidence>
<keyword evidence="4 7" id="KW-0812">Transmembrane</keyword>
<dbReference type="InterPro" id="IPR003400">
    <property type="entry name" value="ExbD"/>
</dbReference>
<comment type="caution">
    <text evidence="9">The sequence shown here is derived from an EMBL/GenBank/DDBJ whole genome shotgun (WGS) entry which is preliminary data.</text>
</comment>
<dbReference type="EMBL" id="JBHLZF010000001">
    <property type="protein sequence ID" value="MFB9896403.1"/>
    <property type="molecule type" value="Genomic_DNA"/>
</dbReference>
<evidence type="ECO:0000256" key="6">
    <source>
        <dbReference type="ARBA" id="ARBA00023136"/>
    </source>
</evidence>
<comment type="similarity">
    <text evidence="2 7">Belongs to the ExbD/TolR family.</text>
</comment>
<evidence type="ECO:0000313" key="10">
    <source>
        <dbReference type="Proteomes" id="UP001589688"/>
    </source>
</evidence>
<dbReference type="Pfam" id="PF02472">
    <property type="entry name" value="ExbD"/>
    <property type="match status" value="1"/>
</dbReference>
<evidence type="ECO:0000256" key="4">
    <source>
        <dbReference type="ARBA" id="ARBA00022692"/>
    </source>
</evidence>
<organism evidence="9 10">
    <name type="scientific">Hallella seregens ATCC 51272</name>
    <dbReference type="NCBI Taxonomy" id="1336250"/>
    <lineage>
        <taxon>Bacteria</taxon>
        <taxon>Pseudomonadati</taxon>
        <taxon>Bacteroidota</taxon>
        <taxon>Bacteroidia</taxon>
        <taxon>Bacteroidales</taxon>
        <taxon>Prevotellaceae</taxon>
        <taxon>Hallella</taxon>
    </lineage>
</organism>
<dbReference type="Proteomes" id="UP001589688">
    <property type="component" value="Unassembled WGS sequence"/>
</dbReference>
<evidence type="ECO:0000256" key="7">
    <source>
        <dbReference type="RuleBase" id="RU003879"/>
    </source>
</evidence>
<evidence type="ECO:0000256" key="5">
    <source>
        <dbReference type="ARBA" id="ARBA00022989"/>
    </source>
</evidence>
<feature type="transmembrane region" description="Helical" evidence="8">
    <location>
        <begin position="12"/>
        <end position="33"/>
    </location>
</feature>